<accession>A0A641AH97</accession>
<dbReference type="Proteomes" id="UP001515100">
    <property type="component" value="Unassembled WGS sequence"/>
</dbReference>
<reference evidence="1" key="1">
    <citation type="submission" date="2019-09" db="EMBL/GenBank/DDBJ databases">
        <authorList>
            <person name="Li J."/>
        </authorList>
    </citation>
    <scope>NUCLEOTIDE SEQUENCE [LARGE SCALE GENOMIC DNA]</scope>
    <source>
        <strain evidence="1">NRBC 14897</strain>
    </source>
</reference>
<organism evidence="1 2">
    <name type="scientific">Aeromicrobium fastidiosum</name>
    <dbReference type="NCBI Taxonomy" id="52699"/>
    <lineage>
        <taxon>Bacteria</taxon>
        <taxon>Bacillati</taxon>
        <taxon>Actinomycetota</taxon>
        <taxon>Actinomycetes</taxon>
        <taxon>Propionibacteriales</taxon>
        <taxon>Nocardioidaceae</taxon>
        <taxon>Aeromicrobium</taxon>
    </lineage>
</organism>
<dbReference type="Pfam" id="PF16264">
    <property type="entry name" value="SatD"/>
    <property type="match status" value="1"/>
</dbReference>
<evidence type="ECO:0000313" key="1">
    <source>
        <dbReference type="EMBL" id="KAA1372486.1"/>
    </source>
</evidence>
<gene>
    <name evidence="1" type="ORF">ESP62_018980</name>
</gene>
<dbReference type="OrthoDB" id="4711815at2"/>
<proteinExistence type="predicted"/>
<dbReference type="EMBL" id="SDPP02000007">
    <property type="protein sequence ID" value="KAA1372486.1"/>
    <property type="molecule type" value="Genomic_DNA"/>
</dbReference>
<dbReference type="AlphaFoldDB" id="A0A641AH97"/>
<dbReference type="InterPro" id="IPR032580">
    <property type="entry name" value="SatD"/>
</dbReference>
<keyword evidence="2" id="KW-1185">Reference proteome</keyword>
<sequence>MNRDASSLYAVIGDLVGSRDQPSRAEAQRSLQDALDTVNQQVASALQPLEPTIGDELQGVYADLHDALLATVLVRLALPDTMDCRFGIGVGTIEIVGTSNYGLTQDGPAWWSARTAIDTAKDKSRHLPGLRTWIVRDETEEPDMANAYLLMRDELVSGFDARQRRIALGVVQGRTRTQLAEQEGISVSAVSQRHRAGIGALIESIDHLPMLSGGRA</sequence>
<comment type="caution">
    <text evidence="1">The sequence shown here is derived from an EMBL/GenBank/DDBJ whole genome shotgun (WGS) entry which is preliminary data.</text>
</comment>
<name>A0A641AH97_9ACTN</name>
<dbReference type="RefSeq" id="WP_129185877.1">
    <property type="nucleotide sequence ID" value="NZ_JAGIOG010000001.1"/>
</dbReference>
<evidence type="ECO:0000313" key="2">
    <source>
        <dbReference type="Proteomes" id="UP001515100"/>
    </source>
</evidence>
<protein>
    <recommendedName>
        <fullName evidence="3">RNA polymerase subunit sigma-70</fullName>
    </recommendedName>
</protein>
<evidence type="ECO:0008006" key="3">
    <source>
        <dbReference type="Google" id="ProtNLM"/>
    </source>
</evidence>